<reference evidence="3" key="2">
    <citation type="submission" date="2017-04" db="EMBL/GenBank/DDBJ databases">
        <authorList>
            <person name="Criscuolo A."/>
        </authorList>
    </citation>
    <scope>NUCLEOTIDE SEQUENCE [LARGE SCALE GENOMIC DNA]</scope>
</reference>
<dbReference type="EMBL" id="JBFDTY010000028">
    <property type="protein sequence ID" value="MFA2795516.1"/>
    <property type="molecule type" value="Genomic_DNA"/>
</dbReference>
<dbReference type="Proteomes" id="UP001571110">
    <property type="component" value="Unassembled WGS sequence"/>
</dbReference>
<name>A0A1Y5YV28_9BACI</name>
<evidence type="ECO:0000313" key="2">
    <source>
        <dbReference type="EMBL" id="SMD64113.1"/>
    </source>
</evidence>
<organism evidence="2 3">
    <name type="scientific">Bacillus mobilis</name>
    <dbReference type="NCBI Taxonomy" id="2026190"/>
    <lineage>
        <taxon>Bacteria</taxon>
        <taxon>Bacillati</taxon>
        <taxon>Bacillota</taxon>
        <taxon>Bacilli</taxon>
        <taxon>Bacillales</taxon>
        <taxon>Bacillaceae</taxon>
        <taxon>Bacillus</taxon>
        <taxon>Bacillus cereus group</taxon>
    </lineage>
</organism>
<evidence type="ECO:0000313" key="1">
    <source>
        <dbReference type="EMBL" id="MFA2795516.1"/>
    </source>
</evidence>
<proteinExistence type="predicted"/>
<dbReference type="RefSeq" id="WP_048558833.1">
    <property type="nucleotide sequence ID" value="NZ_FWZD01000002.1"/>
</dbReference>
<accession>A0A1Y5YV28</accession>
<keyword evidence="4" id="KW-1185">Reference proteome</keyword>
<dbReference type="EMBL" id="FWZD01000002">
    <property type="protein sequence ID" value="SMD64113.1"/>
    <property type="molecule type" value="Genomic_DNA"/>
</dbReference>
<dbReference type="AlphaFoldDB" id="A0A1Y5YV28"/>
<dbReference type="Proteomes" id="UP000194439">
    <property type="component" value="Unassembled WGS sequence"/>
</dbReference>
<protein>
    <submittedName>
        <fullName evidence="2">Uncharacterized protein</fullName>
    </submittedName>
</protein>
<evidence type="ECO:0000313" key="3">
    <source>
        <dbReference type="Proteomes" id="UP000194439"/>
    </source>
</evidence>
<reference evidence="2" key="1">
    <citation type="submission" date="2017-04" db="EMBL/GenBank/DDBJ databases">
        <authorList>
            <person name="Afonso C.L."/>
            <person name="Miller P.J."/>
            <person name="Scott M.A."/>
            <person name="Spackman E."/>
            <person name="Goraichik I."/>
            <person name="Dimitrov K.M."/>
            <person name="Suarez D.L."/>
            <person name="Swayne D.E."/>
        </authorList>
    </citation>
    <scope>NUCLEOTIDE SEQUENCE [LARGE SCALE GENOMIC DNA]</scope>
    <source>
        <strain evidence="2">16-00185</strain>
    </source>
</reference>
<gene>
    <name evidence="1" type="ORF">AB1I70_30110</name>
    <name evidence="2" type="ORF">BACERE00185_00006</name>
</gene>
<sequence>MKVKQLVEKLEKLDQEGELMLFMRDRKRPHLGSGTLIPIKDIGVFTSVDQDSNEGKYALEIKKGE</sequence>
<evidence type="ECO:0000313" key="4">
    <source>
        <dbReference type="Proteomes" id="UP001571110"/>
    </source>
</evidence>
<reference evidence="1 4" key="3">
    <citation type="submission" date="2024-06" db="EMBL/GenBank/DDBJ databases">
        <title>Genetic profile and toxigenic potential of Bacillus cereus isolates from a Norwegian ice cream production plant,.</title>
        <authorList>
            <person name="Lindback T."/>
            <person name="Llarena A.-K."/>
            <person name="O'Sullivan K."/>
            <person name="Monshaugen M."/>
            <person name="Holmemo C.W."/>
            <person name="Aspholm M."/>
        </authorList>
    </citation>
    <scope>NUCLEOTIDE SEQUENCE [LARGE SCALE GENOMIC DNA]</scope>
    <source>
        <strain evidence="1 4">NVH-YM330</strain>
    </source>
</reference>